<sequence length="171" mass="18392">MIDTTTKTGPRRRLLVGVIAAVATVGVLTGCTVSGEAGAPQAEVAAYRAQQAVKRQKANALMSCLTIPMSMRQSVDVYNEMIRAFNASGGFDQNLVNKAVERIDDDIAALRTASNKDLPEDLKKQLGKMIVAREAQRGAVLSRNATAMNNAAREMNNERDGFTALCKTYIG</sequence>
<dbReference type="InterPro" id="IPR006311">
    <property type="entry name" value="TAT_signal"/>
</dbReference>
<dbReference type="PROSITE" id="PS51257">
    <property type="entry name" value="PROKAR_LIPOPROTEIN"/>
    <property type="match status" value="1"/>
</dbReference>
<evidence type="ECO:0008006" key="3">
    <source>
        <dbReference type="Google" id="ProtNLM"/>
    </source>
</evidence>
<dbReference type="Proteomes" id="UP001501035">
    <property type="component" value="Unassembled WGS sequence"/>
</dbReference>
<gene>
    <name evidence="1" type="ORF">GCM10010528_13910</name>
</gene>
<reference evidence="2" key="1">
    <citation type="journal article" date="2019" name="Int. J. Syst. Evol. Microbiol.">
        <title>The Global Catalogue of Microorganisms (GCM) 10K type strain sequencing project: providing services to taxonomists for standard genome sequencing and annotation.</title>
        <authorList>
            <consortium name="The Broad Institute Genomics Platform"/>
            <consortium name="The Broad Institute Genome Sequencing Center for Infectious Disease"/>
            <person name="Wu L."/>
            <person name="Ma J."/>
        </authorList>
    </citation>
    <scope>NUCLEOTIDE SEQUENCE [LARGE SCALE GENOMIC DNA]</scope>
    <source>
        <strain evidence="2">JCM 14234</strain>
    </source>
</reference>
<evidence type="ECO:0000313" key="1">
    <source>
        <dbReference type="EMBL" id="GAA3034236.1"/>
    </source>
</evidence>
<evidence type="ECO:0000313" key="2">
    <source>
        <dbReference type="Proteomes" id="UP001501035"/>
    </source>
</evidence>
<accession>A0ABP6LBS0</accession>
<organism evidence="1 2">
    <name type="scientific">Gordonia defluvii</name>
    <dbReference type="NCBI Taxonomy" id="283718"/>
    <lineage>
        <taxon>Bacteria</taxon>
        <taxon>Bacillati</taxon>
        <taxon>Actinomycetota</taxon>
        <taxon>Actinomycetes</taxon>
        <taxon>Mycobacteriales</taxon>
        <taxon>Gordoniaceae</taxon>
        <taxon>Gordonia</taxon>
    </lineage>
</organism>
<proteinExistence type="predicted"/>
<protein>
    <recommendedName>
        <fullName evidence="3">Lipoprotein</fullName>
    </recommendedName>
</protein>
<name>A0ABP6LBS0_9ACTN</name>
<comment type="caution">
    <text evidence="1">The sequence shown here is derived from an EMBL/GenBank/DDBJ whole genome shotgun (WGS) entry which is preliminary data.</text>
</comment>
<dbReference type="RefSeq" id="WP_290713087.1">
    <property type="nucleotide sequence ID" value="NZ_BAAAVS010000021.1"/>
</dbReference>
<keyword evidence="2" id="KW-1185">Reference proteome</keyword>
<dbReference type="PROSITE" id="PS51318">
    <property type="entry name" value="TAT"/>
    <property type="match status" value="1"/>
</dbReference>
<dbReference type="EMBL" id="BAAAVS010000021">
    <property type="protein sequence ID" value="GAA3034236.1"/>
    <property type="molecule type" value="Genomic_DNA"/>
</dbReference>